<comment type="caution">
    <text evidence="2">The sequence shown here is derived from an EMBL/GenBank/DDBJ whole genome shotgun (WGS) entry which is preliminary data.</text>
</comment>
<keyword evidence="3" id="KW-1185">Reference proteome</keyword>
<sequence length="133" mass="14618">MDDKLAVVDSGLAGLAKDLGSMERYLKARITQLNELVDSVDAGWDSPASATYKKLQKSVNDDAVRIRKTLILIEEAVKLGRDGFSAQDLEILRGFRRLQESARSERELLAPTQPGTDQPTEPPAGTQSKLDSY</sequence>
<dbReference type="InterPro" id="IPR036689">
    <property type="entry name" value="ESAT-6-like_sf"/>
</dbReference>
<feature type="compositionally biased region" description="Polar residues" evidence="1">
    <location>
        <begin position="113"/>
        <end position="133"/>
    </location>
</feature>
<dbReference type="Gene3D" id="1.10.287.1060">
    <property type="entry name" value="ESAT-6-like"/>
    <property type="match status" value="1"/>
</dbReference>
<dbReference type="Proteomes" id="UP001500063">
    <property type="component" value="Unassembled WGS sequence"/>
</dbReference>
<dbReference type="RefSeq" id="WP_344117135.1">
    <property type="nucleotide sequence ID" value="NZ_BAAABW010000008.1"/>
</dbReference>
<name>A0ABN0WL11_9ACTN</name>
<evidence type="ECO:0000313" key="2">
    <source>
        <dbReference type="EMBL" id="GAA0340842.1"/>
    </source>
</evidence>
<dbReference type="EMBL" id="BAAABW010000008">
    <property type="protein sequence ID" value="GAA0340842.1"/>
    <property type="molecule type" value="Genomic_DNA"/>
</dbReference>
<organism evidence="2 3">
    <name type="scientific">Streptomyces blastmyceticus</name>
    <dbReference type="NCBI Taxonomy" id="68180"/>
    <lineage>
        <taxon>Bacteria</taxon>
        <taxon>Bacillati</taxon>
        <taxon>Actinomycetota</taxon>
        <taxon>Actinomycetes</taxon>
        <taxon>Kitasatosporales</taxon>
        <taxon>Streptomycetaceae</taxon>
        <taxon>Streptomyces</taxon>
    </lineage>
</organism>
<evidence type="ECO:0008006" key="4">
    <source>
        <dbReference type="Google" id="ProtNLM"/>
    </source>
</evidence>
<evidence type="ECO:0000313" key="3">
    <source>
        <dbReference type="Proteomes" id="UP001500063"/>
    </source>
</evidence>
<gene>
    <name evidence="2" type="ORF">GCM10010319_16250</name>
</gene>
<protein>
    <recommendedName>
        <fullName evidence="4">WXG100 family type VII secretion target</fullName>
    </recommendedName>
</protein>
<accession>A0ABN0WL11</accession>
<feature type="region of interest" description="Disordered" evidence="1">
    <location>
        <begin position="103"/>
        <end position="133"/>
    </location>
</feature>
<reference evidence="2 3" key="1">
    <citation type="journal article" date="2019" name="Int. J. Syst. Evol. Microbiol.">
        <title>The Global Catalogue of Microorganisms (GCM) 10K type strain sequencing project: providing services to taxonomists for standard genome sequencing and annotation.</title>
        <authorList>
            <consortium name="The Broad Institute Genomics Platform"/>
            <consortium name="The Broad Institute Genome Sequencing Center for Infectious Disease"/>
            <person name="Wu L."/>
            <person name="Ma J."/>
        </authorList>
    </citation>
    <scope>NUCLEOTIDE SEQUENCE [LARGE SCALE GENOMIC DNA]</scope>
    <source>
        <strain evidence="2 3">JCM 4565</strain>
    </source>
</reference>
<evidence type="ECO:0000256" key="1">
    <source>
        <dbReference type="SAM" id="MobiDB-lite"/>
    </source>
</evidence>
<proteinExistence type="predicted"/>
<dbReference type="SUPFAM" id="SSF140453">
    <property type="entry name" value="EsxAB dimer-like"/>
    <property type="match status" value="1"/>
</dbReference>